<dbReference type="PROSITE" id="PS00105">
    <property type="entry name" value="AA_TRANSFER_CLASS_1"/>
    <property type="match status" value="1"/>
</dbReference>
<dbReference type="Pfam" id="PF00155">
    <property type="entry name" value="Aminotran_1_2"/>
    <property type="match status" value="1"/>
</dbReference>
<dbReference type="InterPro" id="IPR015421">
    <property type="entry name" value="PyrdxlP-dep_Trfase_major"/>
</dbReference>
<dbReference type="InterPro" id="IPR004838">
    <property type="entry name" value="NHTrfase_class1_PyrdxlP-BS"/>
</dbReference>
<dbReference type="EC" id="2.6.1.-" evidence="6"/>
<dbReference type="SUPFAM" id="SSF53383">
    <property type="entry name" value="PLP-dependent transferases"/>
    <property type="match status" value="1"/>
</dbReference>
<dbReference type="CDD" id="cd00609">
    <property type="entry name" value="AAT_like"/>
    <property type="match status" value="1"/>
</dbReference>
<proteinExistence type="inferred from homology"/>
<evidence type="ECO:0000256" key="3">
    <source>
        <dbReference type="ARBA" id="ARBA00022576"/>
    </source>
</evidence>
<protein>
    <recommendedName>
        <fullName evidence="6">Aminotransferase</fullName>
        <ecNumber evidence="6">2.6.1.-</ecNumber>
    </recommendedName>
</protein>
<evidence type="ECO:0000256" key="6">
    <source>
        <dbReference type="RuleBase" id="RU000481"/>
    </source>
</evidence>
<gene>
    <name evidence="8" type="ORF">EV688_103155</name>
</gene>
<feature type="domain" description="Aminotransferase class I/classII large" evidence="7">
    <location>
        <begin position="43"/>
        <end position="387"/>
    </location>
</feature>
<keyword evidence="5" id="KW-0663">Pyridoxal phosphate</keyword>
<evidence type="ECO:0000256" key="5">
    <source>
        <dbReference type="ARBA" id="ARBA00022898"/>
    </source>
</evidence>
<dbReference type="Proteomes" id="UP000294980">
    <property type="component" value="Unassembled WGS sequence"/>
</dbReference>
<dbReference type="InterPro" id="IPR015424">
    <property type="entry name" value="PyrdxlP-dep_Trfase"/>
</dbReference>
<dbReference type="PANTHER" id="PTHR46383:SF1">
    <property type="entry name" value="ASPARTATE AMINOTRANSFERASE"/>
    <property type="match status" value="1"/>
</dbReference>
<keyword evidence="4 6" id="KW-0808">Transferase</keyword>
<evidence type="ECO:0000256" key="4">
    <source>
        <dbReference type="ARBA" id="ARBA00022679"/>
    </source>
</evidence>
<dbReference type="AlphaFoldDB" id="A0A4R2KS61"/>
<dbReference type="Gene3D" id="3.40.640.10">
    <property type="entry name" value="Type I PLP-dependent aspartate aminotransferase-like (Major domain)"/>
    <property type="match status" value="1"/>
</dbReference>
<dbReference type="PRINTS" id="PR00753">
    <property type="entry name" value="ACCSYNTHASE"/>
</dbReference>
<dbReference type="InterPro" id="IPR050596">
    <property type="entry name" value="AspAT/PAT-like"/>
</dbReference>
<keyword evidence="9" id="KW-1185">Reference proteome</keyword>
<keyword evidence="8" id="KW-0670">Pyruvate</keyword>
<organism evidence="8 9">
    <name type="scientific">Chromatocurvus halotolerans</name>
    <dbReference type="NCBI Taxonomy" id="1132028"/>
    <lineage>
        <taxon>Bacteria</taxon>
        <taxon>Pseudomonadati</taxon>
        <taxon>Pseudomonadota</taxon>
        <taxon>Gammaproteobacteria</taxon>
        <taxon>Cellvibrionales</taxon>
        <taxon>Halieaceae</taxon>
        <taxon>Chromatocurvus</taxon>
    </lineage>
</organism>
<sequence length="404" mass="44168">MLMPAEHFAARFSHRMRAFADDEDGVWAVHDTACERHAKGENIYLLSIGDPDLPTLPSTIEATIDSLRDGRTHYAPGRGELRLRRVIADIEARASGRACDPDEIIIFPGATNAIYTTLACITDPGDAVVVAEPMYVGYDGIFKALGIAKSVVPLDAQAGFRLDPEAVKAAVTSDTRAVLLNTPGNPAGNMIDAETLSSLASWCRDNGLWLVCDEVYSMITFERRHVSLRRAAAALDNVVVIDSLSKSHAMTGWRLGWTVSSLDMAERLLDFTSATVFGCCQFVQDAAAFALTNDEAYIADVRDEYRKRRDYLCGRIDAVEGLSCVTPEAGMFVMMDVSGSGRDGAMFARELLDRHDISVLPGAGFGPGCGQFVRVSLCQPVEVLAPALDRMERYMNECRRAKKR</sequence>
<dbReference type="Gene3D" id="3.90.1150.10">
    <property type="entry name" value="Aspartate Aminotransferase, domain 1"/>
    <property type="match status" value="1"/>
</dbReference>
<dbReference type="GO" id="GO:0008483">
    <property type="term" value="F:transaminase activity"/>
    <property type="evidence" value="ECO:0007669"/>
    <property type="project" value="UniProtKB-KW"/>
</dbReference>
<dbReference type="GO" id="GO:0006520">
    <property type="term" value="P:amino acid metabolic process"/>
    <property type="evidence" value="ECO:0007669"/>
    <property type="project" value="InterPro"/>
</dbReference>
<reference evidence="8 9" key="1">
    <citation type="submission" date="2019-03" db="EMBL/GenBank/DDBJ databases">
        <title>Genomic Encyclopedia of Type Strains, Phase IV (KMG-IV): sequencing the most valuable type-strain genomes for metagenomic binning, comparative biology and taxonomic classification.</title>
        <authorList>
            <person name="Goeker M."/>
        </authorList>
    </citation>
    <scope>NUCLEOTIDE SEQUENCE [LARGE SCALE GENOMIC DNA]</scope>
    <source>
        <strain evidence="8 9">DSM 23344</strain>
    </source>
</reference>
<dbReference type="InterPro" id="IPR015422">
    <property type="entry name" value="PyrdxlP-dep_Trfase_small"/>
</dbReference>
<evidence type="ECO:0000313" key="8">
    <source>
        <dbReference type="EMBL" id="TCO77141.1"/>
    </source>
</evidence>
<evidence type="ECO:0000256" key="2">
    <source>
        <dbReference type="ARBA" id="ARBA00007441"/>
    </source>
</evidence>
<dbReference type="InterPro" id="IPR004839">
    <property type="entry name" value="Aminotransferase_I/II_large"/>
</dbReference>
<dbReference type="EMBL" id="SLWX01000003">
    <property type="protein sequence ID" value="TCO77141.1"/>
    <property type="molecule type" value="Genomic_DNA"/>
</dbReference>
<comment type="caution">
    <text evidence="8">The sequence shown here is derived from an EMBL/GenBank/DDBJ whole genome shotgun (WGS) entry which is preliminary data.</text>
</comment>
<comment type="similarity">
    <text evidence="2 6">Belongs to the class-I pyridoxal-phosphate-dependent aminotransferase family.</text>
</comment>
<accession>A0A4R2KS61</accession>
<evidence type="ECO:0000256" key="1">
    <source>
        <dbReference type="ARBA" id="ARBA00001933"/>
    </source>
</evidence>
<name>A0A4R2KS61_9GAMM</name>
<keyword evidence="3 6" id="KW-0032">Aminotransferase</keyword>
<comment type="cofactor">
    <cofactor evidence="1 6">
        <name>pyridoxal 5'-phosphate</name>
        <dbReference type="ChEBI" id="CHEBI:597326"/>
    </cofactor>
</comment>
<evidence type="ECO:0000259" key="7">
    <source>
        <dbReference type="Pfam" id="PF00155"/>
    </source>
</evidence>
<dbReference type="PANTHER" id="PTHR46383">
    <property type="entry name" value="ASPARTATE AMINOTRANSFERASE"/>
    <property type="match status" value="1"/>
</dbReference>
<dbReference type="GO" id="GO:0030170">
    <property type="term" value="F:pyridoxal phosphate binding"/>
    <property type="evidence" value="ECO:0007669"/>
    <property type="project" value="InterPro"/>
</dbReference>
<evidence type="ECO:0000313" key="9">
    <source>
        <dbReference type="Proteomes" id="UP000294980"/>
    </source>
</evidence>